<keyword evidence="11" id="KW-0812">Transmembrane</keyword>
<proteinExistence type="inferred from homology"/>
<evidence type="ECO:0000256" key="6">
    <source>
        <dbReference type="ARBA" id="ARBA00022723"/>
    </source>
</evidence>
<keyword evidence="13" id="KW-0378">Hydrolase</keyword>
<dbReference type="GO" id="GO:1901606">
    <property type="term" value="P:alpha-amino acid catabolic process"/>
    <property type="evidence" value="ECO:0007669"/>
    <property type="project" value="UniProtKB-ARBA"/>
</dbReference>
<dbReference type="InterPro" id="IPR032466">
    <property type="entry name" value="Metal_Hydrolase"/>
</dbReference>
<dbReference type="EMBL" id="VRTY01000001">
    <property type="protein sequence ID" value="TXK52916.1"/>
    <property type="molecule type" value="Genomic_DNA"/>
</dbReference>
<keyword evidence="8" id="KW-0862">Zinc</keyword>
<evidence type="ECO:0000313" key="14">
    <source>
        <dbReference type="Proteomes" id="UP000321926"/>
    </source>
</evidence>
<dbReference type="GO" id="GO:0016787">
    <property type="term" value="F:hydrolase activity"/>
    <property type="evidence" value="ECO:0007669"/>
    <property type="project" value="UniProtKB-KW"/>
</dbReference>
<evidence type="ECO:0000256" key="8">
    <source>
        <dbReference type="ARBA" id="ARBA00022833"/>
    </source>
</evidence>
<feature type="domain" description="Amidohydrolase-related" evidence="12">
    <location>
        <begin position="3"/>
        <end position="329"/>
    </location>
</feature>
<organism evidence="13 14">
    <name type="scientific">Pontibacter qinzhouensis</name>
    <dbReference type="NCBI Taxonomy" id="2603253"/>
    <lineage>
        <taxon>Bacteria</taxon>
        <taxon>Pseudomonadati</taxon>
        <taxon>Bacteroidota</taxon>
        <taxon>Cytophagia</taxon>
        <taxon>Cytophagales</taxon>
        <taxon>Hymenobacteraceae</taxon>
        <taxon>Pontibacter</taxon>
    </lineage>
</organism>
<evidence type="ECO:0000256" key="5">
    <source>
        <dbReference type="ARBA" id="ARBA00021214"/>
    </source>
</evidence>
<gene>
    <name evidence="13" type="ORF">FVR03_00265</name>
</gene>
<feature type="transmembrane region" description="Helical" evidence="11">
    <location>
        <begin position="188"/>
        <end position="212"/>
    </location>
</feature>
<reference evidence="13 14" key="1">
    <citation type="submission" date="2019-08" db="EMBL/GenBank/DDBJ databases">
        <authorList>
            <person name="Shi S."/>
        </authorList>
    </citation>
    <scope>NUCLEOTIDE SEQUENCE [LARGE SCALE GENOMIC DNA]</scope>
    <source>
        <strain evidence="13 14">GY10130</strain>
    </source>
</reference>
<evidence type="ECO:0000256" key="3">
    <source>
        <dbReference type="ARBA" id="ARBA00011245"/>
    </source>
</evidence>
<protein>
    <recommendedName>
        <fullName evidence="5">2-amino-3-carboxymuconate-6-semialdehyde decarboxylase</fullName>
        <ecNumber evidence="4">4.1.1.45</ecNumber>
    </recommendedName>
    <alternativeName>
        <fullName evidence="10">Picolinate carboxylase</fullName>
    </alternativeName>
</protein>
<dbReference type="GO" id="GO:0019748">
    <property type="term" value="P:secondary metabolic process"/>
    <property type="evidence" value="ECO:0007669"/>
    <property type="project" value="TreeGrafter"/>
</dbReference>
<accession>A0A5C8KBX2</accession>
<sequence length="344" mass="38649">MKIDIHTHILPKTWPNLRERYGYGGFVRLEHHKPCCARMMMDGKFFREIQDNSWDPTVRLHDCNGTKVGVQVLSTVPVMFNYWAKPEHTYDLSRMLNDHIAGVVADYPDRFVGLSTLPMQDADLAIKELERSMKELGMAGIQIGTHVNEFNLDAPELFPVFQAAEELGAAIFVHPWDMLGKKRMTKYWLPWLVGMPAETTMAICSLIFSGVLERLPKLRVAFAHGGGSFPATIGRIAHGFEVRPDLCAVDNNVNPRSYLGRFYVDSLVHDPLALDYLVQTLGSNSIALGSDYPFPLGEAAPGKLIESMAYDAAEKERLLHGTALEWLNLQKEQFVKASTSSARR</sequence>
<dbReference type="PANTHER" id="PTHR21240">
    <property type="entry name" value="2-AMINO-3-CARBOXYLMUCONATE-6-SEMIALDEHYDE DECARBOXYLASE"/>
    <property type="match status" value="1"/>
</dbReference>
<evidence type="ECO:0000313" key="13">
    <source>
        <dbReference type="EMBL" id="TXK52916.1"/>
    </source>
</evidence>
<dbReference type="SUPFAM" id="SSF51556">
    <property type="entry name" value="Metallo-dependent hydrolases"/>
    <property type="match status" value="1"/>
</dbReference>
<dbReference type="GO" id="GO:0005829">
    <property type="term" value="C:cytosol"/>
    <property type="evidence" value="ECO:0007669"/>
    <property type="project" value="TreeGrafter"/>
</dbReference>
<comment type="similarity">
    <text evidence="2">Belongs to the metallo-dependent hydrolases superfamily. ACMSD family.</text>
</comment>
<dbReference type="InterPro" id="IPR032465">
    <property type="entry name" value="ACMSD"/>
</dbReference>
<keyword evidence="6" id="KW-0479">Metal-binding</keyword>
<dbReference type="AlphaFoldDB" id="A0A5C8KBX2"/>
<name>A0A5C8KBX2_9BACT</name>
<dbReference type="GO" id="GO:0170039">
    <property type="term" value="P:proteinogenic amino acid metabolic process"/>
    <property type="evidence" value="ECO:0007669"/>
    <property type="project" value="UniProtKB-ARBA"/>
</dbReference>
<evidence type="ECO:0000256" key="7">
    <source>
        <dbReference type="ARBA" id="ARBA00022793"/>
    </source>
</evidence>
<comment type="subunit">
    <text evidence="3">Monomer.</text>
</comment>
<dbReference type="EC" id="4.1.1.45" evidence="4"/>
<comment type="caution">
    <text evidence="13">The sequence shown here is derived from an EMBL/GenBank/DDBJ whole genome shotgun (WGS) entry which is preliminary data.</text>
</comment>
<evidence type="ECO:0000256" key="4">
    <source>
        <dbReference type="ARBA" id="ARBA00012365"/>
    </source>
</evidence>
<dbReference type="GO" id="GO:0170033">
    <property type="term" value="P:L-amino acid metabolic process"/>
    <property type="evidence" value="ECO:0007669"/>
    <property type="project" value="UniProtKB-ARBA"/>
</dbReference>
<dbReference type="OrthoDB" id="9777673at2"/>
<dbReference type="Proteomes" id="UP000321926">
    <property type="component" value="Unassembled WGS sequence"/>
</dbReference>
<keyword evidence="11" id="KW-0472">Membrane</keyword>
<keyword evidence="14" id="KW-1185">Reference proteome</keyword>
<evidence type="ECO:0000256" key="1">
    <source>
        <dbReference type="ARBA" id="ARBA00005079"/>
    </source>
</evidence>
<dbReference type="Gene3D" id="3.20.20.140">
    <property type="entry name" value="Metal-dependent hydrolases"/>
    <property type="match status" value="1"/>
</dbReference>
<dbReference type="GO" id="GO:0046872">
    <property type="term" value="F:metal ion binding"/>
    <property type="evidence" value="ECO:0007669"/>
    <property type="project" value="UniProtKB-KW"/>
</dbReference>
<dbReference type="GO" id="GO:0001760">
    <property type="term" value="F:aminocarboxymuconate-semialdehyde decarboxylase activity"/>
    <property type="evidence" value="ECO:0007669"/>
    <property type="project" value="UniProtKB-EC"/>
</dbReference>
<dbReference type="PANTHER" id="PTHR21240:SF27">
    <property type="entry name" value="2-AMINO-3-CARBOXYMUCONATE-6-SEMIALDEHYDE DECARBOXYLASE"/>
    <property type="match status" value="1"/>
</dbReference>
<keyword evidence="9" id="KW-0456">Lyase</keyword>
<evidence type="ECO:0000256" key="11">
    <source>
        <dbReference type="SAM" id="Phobius"/>
    </source>
</evidence>
<evidence type="ECO:0000256" key="9">
    <source>
        <dbReference type="ARBA" id="ARBA00023239"/>
    </source>
</evidence>
<keyword evidence="7" id="KW-0210">Decarboxylase</keyword>
<keyword evidence="11" id="KW-1133">Transmembrane helix</keyword>
<evidence type="ECO:0000256" key="10">
    <source>
        <dbReference type="ARBA" id="ARBA00031120"/>
    </source>
</evidence>
<comment type="pathway">
    <text evidence="1">Secondary metabolite metabolism; quinolate metabolism.</text>
</comment>
<dbReference type="CDD" id="cd01292">
    <property type="entry name" value="metallo-dependent_hydrolases"/>
    <property type="match status" value="1"/>
</dbReference>
<dbReference type="Pfam" id="PF04909">
    <property type="entry name" value="Amidohydro_2"/>
    <property type="match status" value="1"/>
</dbReference>
<evidence type="ECO:0000256" key="2">
    <source>
        <dbReference type="ARBA" id="ARBA00005871"/>
    </source>
</evidence>
<evidence type="ECO:0000259" key="12">
    <source>
        <dbReference type="Pfam" id="PF04909"/>
    </source>
</evidence>
<dbReference type="FunFam" id="3.20.20.140:FF:000029">
    <property type="entry name" value="2-amino-3-carboxymuconate-6-semialdehyde decarboxylase"/>
    <property type="match status" value="1"/>
</dbReference>
<dbReference type="InterPro" id="IPR006680">
    <property type="entry name" value="Amidohydro-rel"/>
</dbReference>